<comment type="caution">
    <text evidence="4">The sequence shown here is derived from an EMBL/GenBank/DDBJ whole genome shotgun (WGS) entry which is preliminary data.</text>
</comment>
<gene>
    <name evidence="4" type="ORF">FEI15_09145</name>
</gene>
<dbReference type="EMBL" id="VBWO01000008">
    <property type="protein sequence ID" value="TLF38823.1"/>
    <property type="molecule type" value="Genomic_DNA"/>
</dbReference>
<dbReference type="Gene3D" id="3.40.50.720">
    <property type="entry name" value="NAD(P)-binding Rossmann-like Domain"/>
    <property type="match status" value="1"/>
</dbReference>
<evidence type="ECO:0000256" key="1">
    <source>
        <dbReference type="ARBA" id="ARBA00022857"/>
    </source>
</evidence>
<dbReference type="SUPFAM" id="SSF51735">
    <property type="entry name" value="NAD(P)-binding Rossmann-fold domains"/>
    <property type="match status" value="1"/>
</dbReference>
<feature type="domain" description="Enoyl reductase (ER)" evidence="3">
    <location>
        <begin position="10"/>
        <end position="314"/>
    </location>
</feature>
<dbReference type="GO" id="GO:0070402">
    <property type="term" value="F:NADPH binding"/>
    <property type="evidence" value="ECO:0007669"/>
    <property type="project" value="TreeGrafter"/>
</dbReference>
<dbReference type="AlphaFoldDB" id="A0A5R8LNQ9"/>
<organism evidence="4 5">
    <name type="scientific">Lacticaseibacillus zeae</name>
    <name type="common">Lactobacillus zeae</name>
    <dbReference type="NCBI Taxonomy" id="57037"/>
    <lineage>
        <taxon>Bacteria</taxon>
        <taxon>Bacillati</taxon>
        <taxon>Bacillota</taxon>
        <taxon>Bacilli</taxon>
        <taxon>Lactobacillales</taxon>
        <taxon>Lactobacillaceae</taxon>
        <taxon>Lacticaseibacillus</taxon>
    </lineage>
</organism>
<accession>A0A5R8LNQ9</accession>
<dbReference type="GO" id="GO:0005829">
    <property type="term" value="C:cytosol"/>
    <property type="evidence" value="ECO:0007669"/>
    <property type="project" value="TreeGrafter"/>
</dbReference>
<reference evidence="4 5" key="1">
    <citation type="submission" date="2019-05" db="EMBL/GenBank/DDBJ databases">
        <title>Genome-based reclassification of Lactobacillus casei as Lactobacillus casei subsp. casei. subsp.nov., description of Lactobacillus casei subsp. zeae subsp. nov., and emended description of Lactobacillus casei.</title>
        <authorList>
            <person name="Huang C.-H."/>
        </authorList>
    </citation>
    <scope>NUCLEOTIDE SEQUENCE [LARGE SCALE GENOMIC DNA]</scope>
    <source>
        <strain evidence="4 5">CRBIP24.44</strain>
    </source>
</reference>
<proteinExistence type="predicted"/>
<keyword evidence="2" id="KW-0560">Oxidoreductase</keyword>
<dbReference type="PANTHER" id="PTHR48106">
    <property type="entry name" value="QUINONE OXIDOREDUCTASE PIG3-RELATED"/>
    <property type="match status" value="1"/>
</dbReference>
<evidence type="ECO:0000256" key="2">
    <source>
        <dbReference type="ARBA" id="ARBA00023002"/>
    </source>
</evidence>
<dbReference type="SMART" id="SM00829">
    <property type="entry name" value="PKS_ER"/>
    <property type="match status" value="1"/>
</dbReference>
<sequence length="320" mass="34685">MKALFFKTFGDANVLQYGTLPDPQIGPEDLLVQTHYIGLNFADIYRRRGTYHLEPHTPFIDGYEGLGQIVAIGSDVTTFTLGERVLFVDVPFANASLVRVPRDHAIRVPSAIDDKTAASIGLQGLTADFLAHDLAGNHVGDRVLIHGISGGVGQLLAQMLIADGVQVAGVTSTLAKREIALKLGASSVFLRHSDWAEHERGHFDTVFDGVGVTLPLSFDLVRHRGSVVFYGMAGGLPPKIDAVNLLNQSKSLLTGDLWDYLTSFEARQTRTTRLFRYVLNGAIKVQPPTILPLADGRKAHELLESGKSTGKILLESGSFS</sequence>
<dbReference type="InterPro" id="IPR011032">
    <property type="entry name" value="GroES-like_sf"/>
</dbReference>
<name>A0A5R8LNQ9_LACZE</name>
<dbReference type="Pfam" id="PF08240">
    <property type="entry name" value="ADH_N"/>
    <property type="match status" value="1"/>
</dbReference>
<dbReference type="InterPro" id="IPR020843">
    <property type="entry name" value="ER"/>
</dbReference>
<dbReference type="SUPFAM" id="SSF50129">
    <property type="entry name" value="GroES-like"/>
    <property type="match status" value="1"/>
</dbReference>
<dbReference type="InterPro" id="IPR036291">
    <property type="entry name" value="NAD(P)-bd_dom_sf"/>
</dbReference>
<dbReference type="PANTHER" id="PTHR48106:SF13">
    <property type="entry name" value="QUINONE OXIDOREDUCTASE-RELATED"/>
    <property type="match status" value="1"/>
</dbReference>
<dbReference type="RefSeq" id="WP_138131130.1">
    <property type="nucleotide sequence ID" value="NZ_VBWO01000008.1"/>
</dbReference>
<protein>
    <submittedName>
        <fullName evidence="4">Zinc-binding dehydrogenase</fullName>
    </submittedName>
</protein>
<evidence type="ECO:0000313" key="4">
    <source>
        <dbReference type="EMBL" id="TLF38823.1"/>
    </source>
</evidence>
<evidence type="ECO:0000259" key="3">
    <source>
        <dbReference type="SMART" id="SM00829"/>
    </source>
</evidence>
<dbReference type="InterPro" id="IPR013154">
    <property type="entry name" value="ADH-like_N"/>
</dbReference>
<keyword evidence="1" id="KW-0521">NADP</keyword>
<dbReference type="Proteomes" id="UP000309885">
    <property type="component" value="Unassembled WGS sequence"/>
</dbReference>
<dbReference type="Pfam" id="PF13602">
    <property type="entry name" value="ADH_zinc_N_2"/>
    <property type="match status" value="1"/>
</dbReference>
<dbReference type="GO" id="GO:0003960">
    <property type="term" value="F:quinone reductase (NADPH) activity"/>
    <property type="evidence" value="ECO:0007669"/>
    <property type="project" value="TreeGrafter"/>
</dbReference>
<dbReference type="GO" id="GO:0035925">
    <property type="term" value="F:mRNA 3'-UTR AU-rich region binding"/>
    <property type="evidence" value="ECO:0007669"/>
    <property type="project" value="TreeGrafter"/>
</dbReference>
<evidence type="ECO:0000313" key="5">
    <source>
        <dbReference type="Proteomes" id="UP000309885"/>
    </source>
</evidence>
<dbReference type="Gene3D" id="3.90.180.10">
    <property type="entry name" value="Medium-chain alcohol dehydrogenases, catalytic domain"/>
    <property type="match status" value="1"/>
</dbReference>